<dbReference type="Proteomes" id="UP001049518">
    <property type="component" value="Chromosome"/>
</dbReference>
<dbReference type="RefSeq" id="WP_231328979.1">
    <property type="nucleotide sequence ID" value="NZ_CP059572.1"/>
</dbReference>
<keyword evidence="3" id="KW-1185">Reference proteome</keyword>
<name>A0ABX8QWX1_9ACTN</name>
<feature type="domain" description="DUF397" evidence="1">
    <location>
        <begin position="3"/>
        <end position="57"/>
    </location>
</feature>
<evidence type="ECO:0000313" key="2">
    <source>
        <dbReference type="EMBL" id="QXJ23296.1"/>
    </source>
</evidence>
<reference evidence="2" key="1">
    <citation type="submission" date="2020-07" db="EMBL/GenBank/DDBJ databases">
        <authorList>
            <person name="Tarantini F.S."/>
            <person name="Hong K.W."/>
            <person name="Chan K.G."/>
        </authorList>
    </citation>
    <scope>NUCLEOTIDE SEQUENCE</scope>
    <source>
        <strain evidence="2">32-07</strain>
    </source>
</reference>
<accession>A0ABX8QWX1</accession>
<protein>
    <submittedName>
        <fullName evidence="2">DUF397 domain-containing protein</fullName>
    </submittedName>
</protein>
<evidence type="ECO:0000313" key="3">
    <source>
        <dbReference type="Proteomes" id="UP001049518"/>
    </source>
</evidence>
<dbReference type="InterPro" id="IPR007278">
    <property type="entry name" value="DUF397"/>
</dbReference>
<proteinExistence type="predicted"/>
<sequence>MIHWRKSSHSQGGGQGECVEAAALPSGQVGFRDSKNPENEHLTVGRAALVALVGRIKTGDLDL</sequence>
<organism evidence="2 3">
    <name type="scientific">Actinomadura graeca</name>
    <dbReference type="NCBI Taxonomy" id="2750812"/>
    <lineage>
        <taxon>Bacteria</taxon>
        <taxon>Bacillati</taxon>
        <taxon>Actinomycetota</taxon>
        <taxon>Actinomycetes</taxon>
        <taxon>Streptosporangiales</taxon>
        <taxon>Thermomonosporaceae</taxon>
        <taxon>Actinomadura</taxon>
    </lineage>
</organism>
<evidence type="ECO:0000259" key="1">
    <source>
        <dbReference type="Pfam" id="PF04149"/>
    </source>
</evidence>
<dbReference type="Pfam" id="PF04149">
    <property type="entry name" value="DUF397"/>
    <property type="match status" value="1"/>
</dbReference>
<gene>
    <name evidence="2" type="ORF">AGRA3207_004433</name>
</gene>
<dbReference type="EMBL" id="CP059572">
    <property type="protein sequence ID" value="QXJ23296.1"/>
    <property type="molecule type" value="Genomic_DNA"/>
</dbReference>